<keyword evidence="2" id="KW-1185">Reference proteome</keyword>
<dbReference type="AlphaFoldDB" id="A0A8H6NEG8"/>
<dbReference type="EMBL" id="WIGM01000285">
    <property type="protein sequence ID" value="KAF6830404.1"/>
    <property type="molecule type" value="Genomic_DNA"/>
</dbReference>
<gene>
    <name evidence="1" type="ORF">CMUS01_07768</name>
</gene>
<name>A0A8H6NEG8_9PEZI</name>
<accession>A0A8H6NEG8</accession>
<evidence type="ECO:0000313" key="2">
    <source>
        <dbReference type="Proteomes" id="UP000639643"/>
    </source>
</evidence>
<sequence>MPRHGSGQREDGQESGLIKEACGVNTLMAKALPIKLDGNPGDIDVMGWDPVTTVPSHGYVENLKPINGRDDHPAEKQFDGTVIVKATGW</sequence>
<reference evidence="1" key="1">
    <citation type="journal article" date="2020" name="Phytopathology">
        <title>Genome Sequence Resources of Colletotrichum truncatum, C. plurivorum, C. musicola, and C. sojae: Four Species Pathogenic to Soybean (Glycine max).</title>
        <authorList>
            <person name="Rogerio F."/>
            <person name="Boufleur T.R."/>
            <person name="Ciampi-Guillardi M."/>
            <person name="Sukno S.A."/>
            <person name="Thon M.R."/>
            <person name="Massola Junior N.S."/>
            <person name="Baroncelli R."/>
        </authorList>
    </citation>
    <scope>NUCLEOTIDE SEQUENCE</scope>
    <source>
        <strain evidence="1">LFN0074</strain>
    </source>
</reference>
<evidence type="ECO:0000313" key="1">
    <source>
        <dbReference type="EMBL" id="KAF6830404.1"/>
    </source>
</evidence>
<comment type="caution">
    <text evidence="1">The sequence shown here is derived from an EMBL/GenBank/DDBJ whole genome shotgun (WGS) entry which is preliminary data.</text>
</comment>
<protein>
    <submittedName>
        <fullName evidence="1">Uncharacterized protein</fullName>
    </submittedName>
</protein>
<organism evidence="1 2">
    <name type="scientific">Colletotrichum musicola</name>
    <dbReference type="NCBI Taxonomy" id="2175873"/>
    <lineage>
        <taxon>Eukaryota</taxon>
        <taxon>Fungi</taxon>
        <taxon>Dikarya</taxon>
        <taxon>Ascomycota</taxon>
        <taxon>Pezizomycotina</taxon>
        <taxon>Sordariomycetes</taxon>
        <taxon>Hypocreomycetidae</taxon>
        <taxon>Glomerellales</taxon>
        <taxon>Glomerellaceae</taxon>
        <taxon>Colletotrichum</taxon>
        <taxon>Colletotrichum orchidearum species complex</taxon>
    </lineage>
</organism>
<dbReference type="Proteomes" id="UP000639643">
    <property type="component" value="Unassembled WGS sequence"/>
</dbReference>
<proteinExistence type="predicted"/>